<evidence type="ECO:0000259" key="1">
    <source>
        <dbReference type="Pfam" id="PF00782"/>
    </source>
</evidence>
<dbReference type="Gene3D" id="3.90.190.10">
    <property type="entry name" value="Protein tyrosine phosphatase superfamily"/>
    <property type="match status" value="1"/>
</dbReference>
<gene>
    <name evidence="2" type="ORF">Sylvanvirus32_8</name>
</gene>
<dbReference type="InterPro" id="IPR016130">
    <property type="entry name" value="Tyr_Pase_AS"/>
</dbReference>
<accession>A0A3G5AJV9</accession>
<evidence type="ECO:0000313" key="2">
    <source>
        <dbReference type="EMBL" id="AYV87184.1"/>
    </source>
</evidence>
<feature type="non-terminal residue" evidence="2">
    <location>
        <position position="50"/>
    </location>
</feature>
<dbReference type="Pfam" id="PF00782">
    <property type="entry name" value="DSPc"/>
    <property type="match status" value="1"/>
</dbReference>
<dbReference type="EMBL" id="MK072538">
    <property type="protein sequence ID" value="AYV87184.1"/>
    <property type="molecule type" value="Genomic_DNA"/>
</dbReference>
<dbReference type="SUPFAM" id="SSF52799">
    <property type="entry name" value="(Phosphotyrosine protein) phosphatases II"/>
    <property type="match status" value="1"/>
</dbReference>
<dbReference type="PROSITE" id="PS00383">
    <property type="entry name" value="TYR_PHOSPHATASE_1"/>
    <property type="match status" value="1"/>
</dbReference>
<sequence>MNLIRRILIHCDRGESRSPSVMLYILMITRHWSLPQAYQWLQNIDPIIDP</sequence>
<dbReference type="InterPro" id="IPR000340">
    <property type="entry name" value="Dual-sp_phosphatase_cat-dom"/>
</dbReference>
<feature type="domain" description="Dual specificity phosphatase catalytic" evidence="1">
    <location>
        <begin position="5"/>
        <end position="49"/>
    </location>
</feature>
<protein>
    <recommendedName>
        <fullName evidence="1">Dual specificity phosphatase catalytic domain-containing protein</fullName>
    </recommendedName>
</protein>
<organism evidence="2">
    <name type="scientific">Sylvanvirus sp</name>
    <dbReference type="NCBI Taxonomy" id="2487774"/>
    <lineage>
        <taxon>Viruses</taxon>
    </lineage>
</organism>
<reference evidence="2" key="1">
    <citation type="submission" date="2018-10" db="EMBL/GenBank/DDBJ databases">
        <title>Hidden diversity of soil giant viruses.</title>
        <authorList>
            <person name="Schulz F."/>
            <person name="Alteio L."/>
            <person name="Goudeau D."/>
            <person name="Ryan E.M."/>
            <person name="Malmstrom R.R."/>
            <person name="Blanchard J."/>
            <person name="Woyke T."/>
        </authorList>
    </citation>
    <scope>NUCLEOTIDE SEQUENCE</scope>
    <source>
        <strain evidence="2">SYV1</strain>
    </source>
</reference>
<proteinExistence type="predicted"/>
<dbReference type="InterPro" id="IPR029021">
    <property type="entry name" value="Prot-tyrosine_phosphatase-like"/>
</dbReference>
<name>A0A3G5AJV9_9VIRU</name>